<name>A0A1H4UR04_9FLAO</name>
<accession>A0A1H4UR04</accession>
<proteinExistence type="predicted"/>
<gene>
    <name evidence="1" type="ORF">SAMN05192540_3866</name>
</gene>
<dbReference type="RefSeq" id="WP_175518920.1">
    <property type="nucleotide sequence ID" value="NZ_FNTB01000001.1"/>
</dbReference>
<protein>
    <submittedName>
        <fullName evidence="1">Uncharacterized protein</fullName>
    </submittedName>
</protein>
<organism evidence="1 2">
    <name type="scientific">Maribacter dokdonensis</name>
    <dbReference type="NCBI Taxonomy" id="320912"/>
    <lineage>
        <taxon>Bacteria</taxon>
        <taxon>Pseudomonadati</taxon>
        <taxon>Bacteroidota</taxon>
        <taxon>Flavobacteriia</taxon>
        <taxon>Flavobacteriales</taxon>
        <taxon>Flavobacteriaceae</taxon>
        <taxon>Maribacter</taxon>
    </lineage>
</organism>
<dbReference type="EMBL" id="FNTB01000001">
    <property type="protein sequence ID" value="SEC70858.1"/>
    <property type="molecule type" value="Genomic_DNA"/>
</dbReference>
<dbReference type="AlphaFoldDB" id="A0A1H4UR04"/>
<evidence type="ECO:0000313" key="1">
    <source>
        <dbReference type="EMBL" id="SEC70858.1"/>
    </source>
</evidence>
<reference evidence="1 2" key="1">
    <citation type="submission" date="2016-10" db="EMBL/GenBank/DDBJ databases">
        <authorList>
            <person name="de Groot N.N."/>
        </authorList>
    </citation>
    <scope>NUCLEOTIDE SEQUENCE [LARGE SCALE GENOMIC DNA]</scope>
    <source>
        <strain evidence="1 2">MAR_2009_71</strain>
    </source>
</reference>
<dbReference type="Proteomes" id="UP000183038">
    <property type="component" value="Unassembled WGS sequence"/>
</dbReference>
<sequence length="56" mass="6404">MKTSSTFSILFWADFSRVKNNQASLYARITVNGKRAVRIIALILKIKGFRCDNIII</sequence>
<evidence type="ECO:0000313" key="2">
    <source>
        <dbReference type="Proteomes" id="UP000183038"/>
    </source>
</evidence>